<feature type="domain" description="Helicase ATP-binding" evidence="8">
    <location>
        <begin position="70"/>
        <end position="277"/>
    </location>
</feature>
<dbReference type="InterPro" id="IPR011545">
    <property type="entry name" value="DEAD/DEAH_box_helicase_dom"/>
</dbReference>
<keyword evidence="11" id="KW-1185">Reference proteome</keyword>
<evidence type="ECO:0000256" key="4">
    <source>
        <dbReference type="ARBA" id="ARBA00022840"/>
    </source>
</evidence>
<dbReference type="EC" id="3.6.4.13" evidence="6"/>
<evidence type="ECO:0000256" key="5">
    <source>
        <dbReference type="ARBA" id="ARBA00022884"/>
    </source>
</evidence>
<dbReference type="Gene3D" id="3.40.50.300">
    <property type="entry name" value="P-loop containing nucleotide triphosphate hydrolases"/>
    <property type="match status" value="2"/>
</dbReference>
<evidence type="ECO:0000259" key="8">
    <source>
        <dbReference type="PROSITE" id="PS51192"/>
    </source>
</evidence>
<sequence length="462" mass="48758">MRMALFLAAALRGAAALRAPARRHVFKASFASAAAPERSNPWSSLGLRDDLSALAAANWETPNAVQRNAIRAALARKDVVVGAETGSGKTLAYLLPAAQAAMESKAPKGPTADAPRAGQYPTVLVLVPNRELGTQLARVAAQLGGDVAEPFDAAGKPFSLGARHGGLLKSWPFRPGACPDILAATPSFAAAFDKDLDLWDHLRVLVLDEADMLLDGGFKTQVERCLVALKRVERRRASAADLVDEVVAPCQRVVVAATLPSYGLRSVENLVDKHFAAAEKVTDEAGRPLRIHAAPTTLAHAFVDAPADLDAKLALLEASLEPATRTMVFCKTAARAAAAAERLAEAGTPAAAYTKDVPPERRLLILDAFARGDLDVLCCTDLAARGLDLPAVDHVVQLDMATDVVSHLHRVGRAARAGTAARATSFVAAENRDLVAAITAGDTVDQAFSRKRGLRKKLRKAG</sequence>
<dbReference type="Pfam" id="PF00270">
    <property type="entry name" value="DEAD"/>
    <property type="match status" value="1"/>
</dbReference>
<keyword evidence="1 6" id="KW-0547">Nucleotide-binding</keyword>
<evidence type="ECO:0000256" key="7">
    <source>
        <dbReference type="SAM" id="SignalP"/>
    </source>
</evidence>
<dbReference type="EMBL" id="JBBJCI010000154">
    <property type="protein sequence ID" value="KAK7241739.1"/>
    <property type="molecule type" value="Genomic_DNA"/>
</dbReference>
<proteinExistence type="inferred from homology"/>
<evidence type="ECO:0000313" key="11">
    <source>
        <dbReference type="Proteomes" id="UP001363151"/>
    </source>
</evidence>
<dbReference type="SMART" id="SM00490">
    <property type="entry name" value="HELICc"/>
    <property type="match status" value="1"/>
</dbReference>
<evidence type="ECO:0000259" key="9">
    <source>
        <dbReference type="PROSITE" id="PS51194"/>
    </source>
</evidence>
<evidence type="ECO:0000256" key="2">
    <source>
        <dbReference type="ARBA" id="ARBA00022801"/>
    </source>
</evidence>
<gene>
    <name evidence="10" type="ORF">SO694_00152026</name>
</gene>
<dbReference type="SMART" id="SM00487">
    <property type="entry name" value="DEXDc"/>
    <property type="match status" value="1"/>
</dbReference>
<organism evidence="10 11">
    <name type="scientific">Aureococcus anophagefferens</name>
    <name type="common">Harmful bloom alga</name>
    <dbReference type="NCBI Taxonomy" id="44056"/>
    <lineage>
        <taxon>Eukaryota</taxon>
        <taxon>Sar</taxon>
        <taxon>Stramenopiles</taxon>
        <taxon>Ochrophyta</taxon>
        <taxon>Pelagophyceae</taxon>
        <taxon>Pelagomonadales</taxon>
        <taxon>Pelagomonadaceae</taxon>
        <taxon>Aureococcus</taxon>
    </lineage>
</organism>
<dbReference type="InterPro" id="IPR001650">
    <property type="entry name" value="Helicase_C-like"/>
</dbReference>
<comment type="function">
    <text evidence="6">RNA helicase.</text>
</comment>
<keyword evidence="7" id="KW-0732">Signal</keyword>
<evidence type="ECO:0000313" key="10">
    <source>
        <dbReference type="EMBL" id="KAK7241739.1"/>
    </source>
</evidence>
<keyword evidence="2 6" id="KW-0378">Hydrolase</keyword>
<dbReference type="PROSITE" id="PS51194">
    <property type="entry name" value="HELICASE_CTER"/>
    <property type="match status" value="1"/>
</dbReference>
<dbReference type="InterPro" id="IPR044742">
    <property type="entry name" value="DEAD/DEAH_RhlB"/>
</dbReference>
<dbReference type="Proteomes" id="UP001363151">
    <property type="component" value="Unassembled WGS sequence"/>
</dbReference>
<keyword evidence="4 6" id="KW-0067">ATP-binding</keyword>
<name>A0ABR1FZQ6_AURAN</name>
<accession>A0ABR1FZQ6</accession>
<dbReference type="Pfam" id="PF00271">
    <property type="entry name" value="Helicase_C"/>
    <property type="match status" value="1"/>
</dbReference>
<keyword evidence="5 6" id="KW-0694">RNA-binding</keyword>
<keyword evidence="3 6" id="KW-0347">Helicase</keyword>
<feature type="signal peptide" evidence="7">
    <location>
        <begin position="1"/>
        <end position="16"/>
    </location>
</feature>
<dbReference type="CDD" id="cd00268">
    <property type="entry name" value="DEADc"/>
    <property type="match status" value="1"/>
</dbReference>
<dbReference type="SUPFAM" id="SSF52540">
    <property type="entry name" value="P-loop containing nucleoside triphosphate hydrolases"/>
    <property type="match status" value="1"/>
</dbReference>
<feature type="domain" description="Helicase C-terminal" evidence="9">
    <location>
        <begin position="308"/>
        <end position="462"/>
    </location>
</feature>
<evidence type="ECO:0000256" key="6">
    <source>
        <dbReference type="RuleBase" id="RU365068"/>
    </source>
</evidence>
<dbReference type="InterPro" id="IPR014001">
    <property type="entry name" value="Helicase_ATP-bd"/>
</dbReference>
<comment type="domain">
    <text evidence="6">The Q motif is unique to and characteristic of the DEAD box family of RNA helicases and controls ATP binding and hydrolysis.</text>
</comment>
<dbReference type="InterPro" id="IPR027417">
    <property type="entry name" value="P-loop_NTPase"/>
</dbReference>
<comment type="similarity">
    <text evidence="6">Belongs to the DEAD box helicase family.</text>
</comment>
<comment type="catalytic activity">
    <reaction evidence="6">
        <text>ATP + H2O = ADP + phosphate + H(+)</text>
        <dbReference type="Rhea" id="RHEA:13065"/>
        <dbReference type="ChEBI" id="CHEBI:15377"/>
        <dbReference type="ChEBI" id="CHEBI:15378"/>
        <dbReference type="ChEBI" id="CHEBI:30616"/>
        <dbReference type="ChEBI" id="CHEBI:43474"/>
        <dbReference type="ChEBI" id="CHEBI:456216"/>
        <dbReference type="EC" id="3.6.4.13"/>
    </reaction>
</comment>
<dbReference type="PANTHER" id="PTHR24031">
    <property type="entry name" value="RNA HELICASE"/>
    <property type="match status" value="1"/>
</dbReference>
<reference evidence="10 11" key="1">
    <citation type="submission" date="2024-03" db="EMBL/GenBank/DDBJ databases">
        <title>Aureococcus anophagefferens CCMP1851 and Kratosvirus quantuckense: Draft genome of a second virus-susceptible host strain in the model system.</title>
        <authorList>
            <person name="Chase E."/>
            <person name="Truchon A.R."/>
            <person name="Schepens W."/>
            <person name="Wilhelm S.W."/>
        </authorList>
    </citation>
    <scope>NUCLEOTIDE SEQUENCE [LARGE SCALE GENOMIC DNA]</scope>
    <source>
        <strain evidence="10 11">CCMP1851</strain>
    </source>
</reference>
<feature type="chain" id="PRO_5046971154" description="ATP-dependent RNA helicase" evidence="7">
    <location>
        <begin position="17"/>
        <end position="462"/>
    </location>
</feature>
<dbReference type="GO" id="GO:0004386">
    <property type="term" value="F:helicase activity"/>
    <property type="evidence" value="ECO:0007669"/>
    <property type="project" value="UniProtKB-KW"/>
</dbReference>
<evidence type="ECO:0000256" key="3">
    <source>
        <dbReference type="ARBA" id="ARBA00022806"/>
    </source>
</evidence>
<dbReference type="PROSITE" id="PS51192">
    <property type="entry name" value="HELICASE_ATP_BIND_1"/>
    <property type="match status" value="1"/>
</dbReference>
<evidence type="ECO:0000256" key="1">
    <source>
        <dbReference type="ARBA" id="ARBA00022741"/>
    </source>
</evidence>
<protein>
    <recommendedName>
        <fullName evidence="6">ATP-dependent RNA helicase</fullName>
        <ecNumber evidence="6">3.6.4.13</ecNumber>
    </recommendedName>
</protein>
<comment type="caution">
    <text evidence="10">The sequence shown here is derived from an EMBL/GenBank/DDBJ whole genome shotgun (WGS) entry which is preliminary data.</text>
</comment>